<accession>A0AAV2NPD3</accession>
<sequence>MLSRETCLKVDVNQRSSSPVQEHLRCSISVIAVPRNERTKEAVRGNDCGEKRCGESLRKLRTHLHVNAVAMLRINVHRLCAGKSRETSASKENRQRNKKDIVTRDAQN</sequence>
<dbReference type="Proteomes" id="UP001497644">
    <property type="component" value="Chromosome 3"/>
</dbReference>
<organism evidence="2 3">
    <name type="scientific">Lasius platythorax</name>
    <dbReference type="NCBI Taxonomy" id="488582"/>
    <lineage>
        <taxon>Eukaryota</taxon>
        <taxon>Metazoa</taxon>
        <taxon>Ecdysozoa</taxon>
        <taxon>Arthropoda</taxon>
        <taxon>Hexapoda</taxon>
        <taxon>Insecta</taxon>
        <taxon>Pterygota</taxon>
        <taxon>Neoptera</taxon>
        <taxon>Endopterygota</taxon>
        <taxon>Hymenoptera</taxon>
        <taxon>Apocrita</taxon>
        <taxon>Aculeata</taxon>
        <taxon>Formicoidea</taxon>
        <taxon>Formicidae</taxon>
        <taxon>Formicinae</taxon>
        <taxon>Lasius</taxon>
        <taxon>Lasius</taxon>
    </lineage>
</organism>
<evidence type="ECO:0000313" key="2">
    <source>
        <dbReference type="EMBL" id="CAL1682100.1"/>
    </source>
</evidence>
<reference evidence="2" key="1">
    <citation type="submission" date="2024-04" db="EMBL/GenBank/DDBJ databases">
        <authorList>
            <consortium name="Molecular Ecology Group"/>
        </authorList>
    </citation>
    <scope>NUCLEOTIDE SEQUENCE</scope>
</reference>
<protein>
    <submittedName>
        <fullName evidence="2">Uncharacterized protein</fullName>
    </submittedName>
</protein>
<feature type="region of interest" description="Disordered" evidence="1">
    <location>
        <begin position="83"/>
        <end position="108"/>
    </location>
</feature>
<gene>
    <name evidence="2" type="ORF">LPLAT_LOCUS7980</name>
</gene>
<dbReference type="EMBL" id="OZ034826">
    <property type="protein sequence ID" value="CAL1682100.1"/>
    <property type="molecule type" value="Genomic_DNA"/>
</dbReference>
<evidence type="ECO:0000256" key="1">
    <source>
        <dbReference type="SAM" id="MobiDB-lite"/>
    </source>
</evidence>
<keyword evidence="3" id="KW-1185">Reference proteome</keyword>
<proteinExistence type="predicted"/>
<evidence type="ECO:0000313" key="3">
    <source>
        <dbReference type="Proteomes" id="UP001497644"/>
    </source>
</evidence>
<name>A0AAV2NPD3_9HYME</name>
<dbReference type="AlphaFoldDB" id="A0AAV2NPD3"/>